<feature type="transmembrane region" description="Helical" evidence="5">
    <location>
        <begin position="162"/>
        <end position="183"/>
    </location>
</feature>
<name>A0A5N7CS60_9EURO</name>
<gene>
    <name evidence="7" type="ORF">BDV37DRAFT_292519</name>
</gene>
<accession>A0A5N7CS60</accession>
<evidence type="ECO:0000256" key="4">
    <source>
        <dbReference type="ARBA" id="ARBA00023136"/>
    </source>
</evidence>
<dbReference type="GO" id="GO:0005886">
    <property type="term" value="C:plasma membrane"/>
    <property type="evidence" value="ECO:0007669"/>
    <property type="project" value="TreeGrafter"/>
</dbReference>
<evidence type="ECO:0000256" key="5">
    <source>
        <dbReference type="SAM" id="Phobius"/>
    </source>
</evidence>
<organism evidence="7 8">
    <name type="scientific">Aspergillus pseudonomiae</name>
    <dbReference type="NCBI Taxonomy" id="1506151"/>
    <lineage>
        <taxon>Eukaryota</taxon>
        <taxon>Fungi</taxon>
        <taxon>Dikarya</taxon>
        <taxon>Ascomycota</taxon>
        <taxon>Pezizomycotina</taxon>
        <taxon>Eurotiomycetes</taxon>
        <taxon>Eurotiomycetidae</taxon>
        <taxon>Eurotiales</taxon>
        <taxon>Aspergillaceae</taxon>
        <taxon>Aspergillus</taxon>
        <taxon>Aspergillus subgen. Circumdati</taxon>
    </lineage>
</organism>
<dbReference type="Pfam" id="PF07690">
    <property type="entry name" value="MFS_1"/>
    <property type="match status" value="1"/>
</dbReference>
<dbReference type="Gene3D" id="1.20.1250.20">
    <property type="entry name" value="MFS general substrate transporter like domains"/>
    <property type="match status" value="1"/>
</dbReference>
<dbReference type="PANTHER" id="PTHR23502:SF47">
    <property type="entry name" value="MAJOR FACILITATOR SUPERFAMILY (MFS) PROFILE DOMAIN-CONTAINING PROTEIN-RELATED"/>
    <property type="match status" value="1"/>
</dbReference>
<dbReference type="InterPro" id="IPR011701">
    <property type="entry name" value="MFS"/>
</dbReference>
<feature type="transmembrane region" description="Helical" evidence="5">
    <location>
        <begin position="470"/>
        <end position="493"/>
    </location>
</feature>
<evidence type="ECO:0000313" key="8">
    <source>
        <dbReference type="Proteomes" id="UP000325579"/>
    </source>
</evidence>
<dbReference type="EMBL" id="ML736924">
    <property type="protein sequence ID" value="KAE8397070.1"/>
    <property type="molecule type" value="Genomic_DNA"/>
</dbReference>
<feature type="transmembrane region" description="Helical" evidence="5">
    <location>
        <begin position="190"/>
        <end position="214"/>
    </location>
</feature>
<dbReference type="PROSITE" id="PS50850">
    <property type="entry name" value="MFS"/>
    <property type="match status" value="1"/>
</dbReference>
<feature type="transmembrane region" description="Helical" evidence="5">
    <location>
        <begin position="98"/>
        <end position="121"/>
    </location>
</feature>
<dbReference type="OrthoDB" id="446368at2759"/>
<reference evidence="7 8" key="1">
    <citation type="submission" date="2019-04" db="EMBL/GenBank/DDBJ databases">
        <authorList>
            <consortium name="DOE Joint Genome Institute"/>
            <person name="Mondo S."/>
            <person name="Kjaerbolling I."/>
            <person name="Vesth T."/>
            <person name="Frisvad J.C."/>
            <person name="Nybo J.L."/>
            <person name="Theobald S."/>
            <person name="Kildgaard S."/>
            <person name="Isbrandt T."/>
            <person name="Kuo A."/>
            <person name="Sato A."/>
            <person name="Lyhne E.K."/>
            <person name="Kogle M.E."/>
            <person name="Wiebenga A."/>
            <person name="Kun R.S."/>
            <person name="Lubbers R.J."/>
            <person name="Makela M.R."/>
            <person name="Barry K."/>
            <person name="Chovatia M."/>
            <person name="Clum A."/>
            <person name="Daum C."/>
            <person name="Haridas S."/>
            <person name="He G."/>
            <person name="LaButti K."/>
            <person name="Lipzen A."/>
            <person name="Riley R."/>
            <person name="Salamov A."/>
            <person name="Simmons B.A."/>
            <person name="Magnuson J.K."/>
            <person name="Henrissat B."/>
            <person name="Mortensen U.H."/>
            <person name="Larsen T.O."/>
            <person name="Devries R.P."/>
            <person name="Grigoriev I.V."/>
            <person name="Machida M."/>
            <person name="Baker S.E."/>
            <person name="Andersen M.R."/>
            <person name="Cantor M.N."/>
            <person name="Hua S.X."/>
        </authorList>
    </citation>
    <scope>NUCLEOTIDE SEQUENCE [LARGE SCALE GENOMIC DNA]</scope>
    <source>
        <strain evidence="7 8">CBS 119388</strain>
    </source>
</reference>
<proteinExistence type="predicted"/>
<feature type="transmembrane region" description="Helical" evidence="5">
    <location>
        <begin position="443"/>
        <end position="464"/>
    </location>
</feature>
<feature type="transmembrane region" description="Helical" evidence="5">
    <location>
        <begin position="409"/>
        <end position="431"/>
    </location>
</feature>
<evidence type="ECO:0000256" key="3">
    <source>
        <dbReference type="ARBA" id="ARBA00022989"/>
    </source>
</evidence>
<dbReference type="PANTHER" id="PTHR23502">
    <property type="entry name" value="MAJOR FACILITATOR SUPERFAMILY"/>
    <property type="match status" value="1"/>
</dbReference>
<feature type="transmembrane region" description="Helical" evidence="5">
    <location>
        <begin position="378"/>
        <end position="397"/>
    </location>
</feature>
<keyword evidence="8" id="KW-1185">Reference proteome</keyword>
<sequence>MSPTRNFLDMENGMGCLSLDGPVNSERAQAETPSENRIDGEFIAVQWNGPEDPENPQNFTFARKCLISASLSLMTLCVTFASSVFSEVTVITAKEFDVGAEVMTLGTSLPIFGFAISPLVWGPASELFGRTRPLFVGYGTFILFQLPVALGKNVATILVGRFFLGFFGCAPLSIVGGTMVDIWDPTARGVAIAFFSIASFAGPTFGPILGGFIVDSYLGWRWTAWITMIGAAFFGAVSFVLVPETYSPVLLQRRAACLRRQTGNPAFRAPLDTHQPTWVDMITRYLFRPLKMLFLEPILDCLTIYISLIYGILYLFFESYPVAFTEVRGWTQLGVAALPFLAILVGVLCGGGLIIVVTKTRFVRQLERHGYVIPEERLPPMMIAAVLLPAGLFWFAWTSKPEVSWVAQTIAGVPIGCGILVVFMQGLNYLVDVYLPFANSAMAANTLVRCSFGGAFPLFATQMFHRLGVAWATSLLGFLTVAMIPIPTLLFVYGKRIRSLSRFSMAEERQ</sequence>
<dbReference type="SUPFAM" id="SSF103473">
    <property type="entry name" value="MFS general substrate transporter"/>
    <property type="match status" value="1"/>
</dbReference>
<dbReference type="GeneID" id="43673887"/>
<feature type="domain" description="Major facilitator superfamily (MFS) profile" evidence="6">
    <location>
        <begin position="67"/>
        <end position="500"/>
    </location>
</feature>
<feature type="transmembrane region" description="Helical" evidence="5">
    <location>
        <begin position="220"/>
        <end position="242"/>
    </location>
</feature>
<dbReference type="FunFam" id="1.20.1250.20:FF:000011">
    <property type="entry name" value="MFS multidrug transporter, putative"/>
    <property type="match status" value="1"/>
</dbReference>
<evidence type="ECO:0000256" key="1">
    <source>
        <dbReference type="ARBA" id="ARBA00004141"/>
    </source>
</evidence>
<feature type="transmembrane region" description="Helical" evidence="5">
    <location>
        <begin position="133"/>
        <end position="150"/>
    </location>
</feature>
<evidence type="ECO:0000313" key="7">
    <source>
        <dbReference type="EMBL" id="KAE8397070.1"/>
    </source>
</evidence>
<feature type="transmembrane region" description="Helical" evidence="5">
    <location>
        <begin position="337"/>
        <end position="357"/>
    </location>
</feature>
<dbReference type="InterPro" id="IPR036259">
    <property type="entry name" value="MFS_trans_sf"/>
</dbReference>
<protein>
    <submittedName>
        <fullName evidence="7">Major facilitator superfamily domain-containing protein</fullName>
    </submittedName>
</protein>
<dbReference type="RefSeq" id="XP_031934389.1">
    <property type="nucleotide sequence ID" value="XM_032089196.1"/>
</dbReference>
<evidence type="ECO:0000259" key="6">
    <source>
        <dbReference type="PROSITE" id="PS50850"/>
    </source>
</evidence>
<dbReference type="GO" id="GO:0022857">
    <property type="term" value="F:transmembrane transporter activity"/>
    <property type="evidence" value="ECO:0007669"/>
    <property type="project" value="InterPro"/>
</dbReference>
<keyword evidence="2 5" id="KW-0812">Transmembrane</keyword>
<feature type="transmembrane region" description="Helical" evidence="5">
    <location>
        <begin position="65"/>
        <end position="86"/>
    </location>
</feature>
<dbReference type="Proteomes" id="UP000325579">
    <property type="component" value="Unassembled WGS sequence"/>
</dbReference>
<keyword evidence="4 5" id="KW-0472">Membrane</keyword>
<dbReference type="CDD" id="cd17323">
    <property type="entry name" value="MFS_Tpo1_MDR_like"/>
    <property type="match status" value="1"/>
</dbReference>
<feature type="transmembrane region" description="Helical" evidence="5">
    <location>
        <begin position="293"/>
        <end position="317"/>
    </location>
</feature>
<dbReference type="InterPro" id="IPR020846">
    <property type="entry name" value="MFS_dom"/>
</dbReference>
<comment type="subcellular location">
    <subcellularLocation>
        <location evidence="1">Membrane</location>
        <topology evidence="1">Multi-pass membrane protein</topology>
    </subcellularLocation>
</comment>
<keyword evidence="3 5" id="KW-1133">Transmembrane helix</keyword>
<evidence type="ECO:0000256" key="2">
    <source>
        <dbReference type="ARBA" id="ARBA00022692"/>
    </source>
</evidence>
<dbReference type="AlphaFoldDB" id="A0A5N7CS60"/>